<feature type="domain" description="MATH" evidence="5">
    <location>
        <begin position="109"/>
        <end position="228"/>
    </location>
</feature>
<evidence type="ECO:0008006" key="8">
    <source>
        <dbReference type="Google" id="ProtNLM"/>
    </source>
</evidence>
<reference evidence="6 7" key="1">
    <citation type="journal article" date="2019" name="Sci. Rep.">
        <title>A high-quality genome of Eragrostis curvula grass provides insights into Poaceae evolution and supports new strategies to enhance forage quality.</title>
        <authorList>
            <person name="Carballo J."/>
            <person name="Santos B.A.C.M."/>
            <person name="Zappacosta D."/>
            <person name="Garbus I."/>
            <person name="Selva J.P."/>
            <person name="Gallo C.A."/>
            <person name="Diaz A."/>
            <person name="Albertini E."/>
            <person name="Caccamo M."/>
            <person name="Echenique V."/>
        </authorList>
    </citation>
    <scope>NUCLEOTIDE SEQUENCE [LARGE SCALE GENOMIC DNA]</scope>
    <source>
        <strain evidence="7">cv. Victoria</strain>
        <tissue evidence="6">Leaf</tissue>
    </source>
</reference>
<dbReference type="FunFam" id="3.30.710.10:FF:000136">
    <property type="entry name" value="BTB-POZ and math domain 1"/>
    <property type="match status" value="1"/>
</dbReference>
<dbReference type="CDD" id="cd00121">
    <property type="entry name" value="MATH"/>
    <property type="match status" value="1"/>
</dbReference>
<comment type="similarity">
    <text evidence="3">Belongs to the Tdpoz family.</text>
</comment>
<dbReference type="OrthoDB" id="585504at2759"/>
<feature type="non-terminal residue" evidence="6">
    <location>
        <position position="445"/>
    </location>
</feature>
<dbReference type="PROSITE" id="PS50097">
    <property type="entry name" value="BTB"/>
    <property type="match status" value="1"/>
</dbReference>
<dbReference type="PROSITE" id="PS50144">
    <property type="entry name" value="MATH"/>
    <property type="match status" value="1"/>
</dbReference>
<protein>
    <recommendedName>
        <fullName evidence="8">BTB domain-containing protein</fullName>
    </recommendedName>
</protein>
<dbReference type="GO" id="GO:0071472">
    <property type="term" value="P:cellular response to salt stress"/>
    <property type="evidence" value="ECO:0007669"/>
    <property type="project" value="UniProtKB-ARBA"/>
</dbReference>
<dbReference type="Pfam" id="PF22486">
    <property type="entry name" value="MATH_2"/>
    <property type="match status" value="1"/>
</dbReference>
<name>A0A5J9SFZ7_9POAL</name>
<dbReference type="InterPro" id="IPR008974">
    <property type="entry name" value="TRAF-like"/>
</dbReference>
<feature type="non-terminal residue" evidence="6">
    <location>
        <position position="1"/>
    </location>
</feature>
<keyword evidence="7" id="KW-1185">Reference proteome</keyword>
<dbReference type="SMART" id="SM00225">
    <property type="entry name" value="BTB"/>
    <property type="match status" value="1"/>
</dbReference>
<evidence type="ECO:0000313" key="7">
    <source>
        <dbReference type="Proteomes" id="UP000324897"/>
    </source>
</evidence>
<dbReference type="CDD" id="cd18280">
    <property type="entry name" value="BTB_POZ_BPM_plant"/>
    <property type="match status" value="1"/>
</dbReference>
<comment type="pathway">
    <text evidence="2">Protein modification; protein ubiquitination.</text>
</comment>
<evidence type="ECO:0000256" key="3">
    <source>
        <dbReference type="ARBA" id="ARBA00010846"/>
    </source>
</evidence>
<dbReference type="Proteomes" id="UP000324897">
    <property type="component" value="Unassembled WGS sequence"/>
</dbReference>
<organism evidence="6 7">
    <name type="scientific">Eragrostis curvula</name>
    <name type="common">weeping love grass</name>
    <dbReference type="NCBI Taxonomy" id="38414"/>
    <lineage>
        <taxon>Eukaryota</taxon>
        <taxon>Viridiplantae</taxon>
        <taxon>Streptophyta</taxon>
        <taxon>Embryophyta</taxon>
        <taxon>Tracheophyta</taxon>
        <taxon>Spermatophyta</taxon>
        <taxon>Magnoliopsida</taxon>
        <taxon>Liliopsida</taxon>
        <taxon>Poales</taxon>
        <taxon>Poaceae</taxon>
        <taxon>PACMAD clade</taxon>
        <taxon>Chloridoideae</taxon>
        <taxon>Eragrostideae</taxon>
        <taxon>Eragrostidinae</taxon>
        <taxon>Eragrostis</taxon>
    </lineage>
</organism>
<comment type="caution">
    <text evidence="6">The sequence shown here is derived from an EMBL/GenBank/DDBJ whole genome shotgun (WGS) entry which is preliminary data.</text>
</comment>
<dbReference type="Pfam" id="PF24570">
    <property type="entry name" value="BACK_BPM_SPOP"/>
    <property type="match status" value="1"/>
</dbReference>
<dbReference type="InterPro" id="IPR045005">
    <property type="entry name" value="BPM1-6"/>
</dbReference>
<dbReference type="SUPFAM" id="SSF54695">
    <property type="entry name" value="POZ domain"/>
    <property type="match status" value="1"/>
</dbReference>
<dbReference type="Gene3D" id="3.30.710.10">
    <property type="entry name" value="Potassium Channel Kv1.1, Chain A"/>
    <property type="match status" value="1"/>
</dbReference>
<sequence length="445" mass="49119">VYYGRTFNLAFPSLADVIAARVLPPPCAFVAAARDVLLLTARACFRVLPRFGASFLPRTCGHSWRCCSVAQSVEPYDYLSVSTTSKSSAALHVGKHCDTSSAIVAEAVSGSHILKIDGYSRIKELLQNGTYVKSVTSSIGGHNWTIRYYPNGYKKEDTDFISLFLDLDSSVEKDVKTRMMHRCRHTTSSVLCTHSQTKVGPGAMLEGSAHLKDDCFTVNCVISVMKEIRSEETKRKQFVQVPSSNLHQHLGDLLNSMDGTDVTFKVGEEMFSAHRLVLAARSAVFKAELFGEMVENTKRLIQIDDVEAHVFRHLLHFIYTDALPDMALEEGSDGAGDAVAMAQHLLVAADRYNVERLKLICEEKLCRHLDSNMVATSLALAEQHNCRGLKEACFEFLSSPSNLEAMLASDSYEHLKSSCASVLNDLIARLIDELKAAKDVVTSLK</sequence>
<dbReference type="PANTHER" id="PTHR26379">
    <property type="entry name" value="BTB/POZ AND MATH DOMAIN-CONTAINING PROTEIN 1"/>
    <property type="match status" value="1"/>
</dbReference>
<dbReference type="GO" id="GO:0016567">
    <property type="term" value="P:protein ubiquitination"/>
    <property type="evidence" value="ECO:0007669"/>
    <property type="project" value="InterPro"/>
</dbReference>
<dbReference type="SUPFAM" id="SSF49599">
    <property type="entry name" value="TRAF domain-like"/>
    <property type="match status" value="1"/>
</dbReference>
<evidence type="ECO:0000313" key="6">
    <source>
        <dbReference type="EMBL" id="TVT98204.1"/>
    </source>
</evidence>
<evidence type="ECO:0000256" key="1">
    <source>
        <dbReference type="ARBA" id="ARBA00002668"/>
    </source>
</evidence>
<dbReference type="Gene3D" id="1.25.40.420">
    <property type="match status" value="1"/>
</dbReference>
<comment type="function">
    <text evidence="1">May act as a substrate-specific adapter of an E3 ubiquitin-protein ligase complex (CUL3-RBX1-BTB) which mediates the ubiquitination and subsequent proteasomal degradation of target proteins.</text>
</comment>
<gene>
    <name evidence="6" type="ORF">EJB05_56523</name>
</gene>
<dbReference type="InterPro" id="IPR011333">
    <property type="entry name" value="SKP1/BTB/POZ_sf"/>
</dbReference>
<dbReference type="InterPro" id="IPR056423">
    <property type="entry name" value="BACK_BPM_SPOP"/>
</dbReference>
<dbReference type="PANTHER" id="PTHR26379:SF511">
    <property type="entry name" value="OS02G0311150 PROTEIN"/>
    <property type="match status" value="1"/>
</dbReference>
<dbReference type="InterPro" id="IPR000210">
    <property type="entry name" value="BTB/POZ_dom"/>
</dbReference>
<evidence type="ECO:0000259" key="4">
    <source>
        <dbReference type="PROSITE" id="PS50097"/>
    </source>
</evidence>
<dbReference type="Gene3D" id="2.60.210.10">
    <property type="entry name" value="Apoptosis, Tumor Necrosis Factor Receptor Associated Protein 2, Chain A"/>
    <property type="match status" value="1"/>
</dbReference>
<dbReference type="Gramene" id="TVT98204">
    <property type="protein sequence ID" value="TVT98204"/>
    <property type="gene ID" value="EJB05_56523"/>
</dbReference>
<dbReference type="Pfam" id="PF00651">
    <property type="entry name" value="BTB"/>
    <property type="match status" value="1"/>
</dbReference>
<evidence type="ECO:0000259" key="5">
    <source>
        <dbReference type="PROSITE" id="PS50144"/>
    </source>
</evidence>
<dbReference type="EMBL" id="RWGY01000887">
    <property type="protein sequence ID" value="TVT98204.1"/>
    <property type="molecule type" value="Genomic_DNA"/>
</dbReference>
<proteinExistence type="inferred from homology"/>
<evidence type="ECO:0000256" key="2">
    <source>
        <dbReference type="ARBA" id="ARBA00004906"/>
    </source>
</evidence>
<dbReference type="AlphaFoldDB" id="A0A5J9SFZ7"/>
<feature type="domain" description="BTB" evidence="4">
    <location>
        <begin position="260"/>
        <end position="323"/>
    </location>
</feature>
<accession>A0A5J9SFZ7</accession>
<dbReference type="InterPro" id="IPR002083">
    <property type="entry name" value="MATH/TRAF_dom"/>
</dbReference>